<evidence type="ECO:0000259" key="7">
    <source>
        <dbReference type="PROSITE" id="PS50110"/>
    </source>
</evidence>
<keyword evidence="1 6" id="KW-0597">Phosphoprotein</keyword>
<evidence type="ECO:0000256" key="1">
    <source>
        <dbReference type="ARBA" id="ARBA00022553"/>
    </source>
</evidence>
<protein>
    <submittedName>
        <fullName evidence="8">Response regulator receiver domain-containing protein</fullName>
    </submittedName>
</protein>
<evidence type="ECO:0000256" key="4">
    <source>
        <dbReference type="ARBA" id="ARBA00023125"/>
    </source>
</evidence>
<dbReference type="SMART" id="SM00448">
    <property type="entry name" value="REC"/>
    <property type="match status" value="1"/>
</dbReference>
<dbReference type="OrthoDB" id="9793549at2"/>
<dbReference type="GO" id="GO:0006355">
    <property type="term" value="P:regulation of DNA-templated transcription"/>
    <property type="evidence" value="ECO:0007669"/>
    <property type="project" value="TreeGrafter"/>
</dbReference>
<dbReference type="AlphaFoldDB" id="A0A8G2BHH6"/>
<keyword evidence="3" id="KW-0805">Transcription regulation</keyword>
<dbReference type="InterPro" id="IPR039420">
    <property type="entry name" value="WalR-like"/>
</dbReference>
<dbReference type="SUPFAM" id="SSF52172">
    <property type="entry name" value="CheY-like"/>
    <property type="match status" value="1"/>
</dbReference>
<dbReference type="GO" id="GO:0005829">
    <property type="term" value="C:cytosol"/>
    <property type="evidence" value="ECO:0007669"/>
    <property type="project" value="TreeGrafter"/>
</dbReference>
<dbReference type="PROSITE" id="PS50110">
    <property type="entry name" value="RESPONSE_REGULATORY"/>
    <property type="match status" value="1"/>
</dbReference>
<evidence type="ECO:0000256" key="2">
    <source>
        <dbReference type="ARBA" id="ARBA00023012"/>
    </source>
</evidence>
<comment type="caution">
    <text evidence="8">The sequence shown here is derived from an EMBL/GenBank/DDBJ whole genome shotgun (WGS) entry which is preliminary data.</text>
</comment>
<dbReference type="GO" id="GO:0032993">
    <property type="term" value="C:protein-DNA complex"/>
    <property type="evidence" value="ECO:0007669"/>
    <property type="project" value="TreeGrafter"/>
</dbReference>
<reference evidence="8 9" key="1">
    <citation type="submission" date="2016-10" db="EMBL/GenBank/DDBJ databases">
        <authorList>
            <person name="Varghese N."/>
            <person name="Submissions S."/>
        </authorList>
    </citation>
    <scope>NUCLEOTIDE SEQUENCE [LARGE SCALE GENOMIC DNA]</scope>
    <source>
        <strain evidence="8 9">DSM 18839</strain>
    </source>
</reference>
<keyword evidence="5" id="KW-0804">Transcription</keyword>
<feature type="modified residue" description="4-aspartylphosphate" evidence="6">
    <location>
        <position position="55"/>
    </location>
</feature>
<evidence type="ECO:0000313" key="8">
    <source>
        <dbReference type="EMBL" id="SDF62289.1"/>
    </source>
</evidence>
<dbReference type="Gene3D" id="3.40.50.2300">
    <property type="match status" value="1"/>
</dbReference>
<gene>
    <name evidence="8" type="ORF">SAMN05660686_01813</name>
</gene>
<accession>A0A8G2BHH6</accession>
<evidence type="ECO:0000256" key="6">
    <source>
        <dbReference type="PROSITE-ProRule" id="PRU00169"/>
    </source>
</evidence>
<feature type="domain" description="Response regulatory" evidence="7">
    <location>
        <begin position="6"/>
        <end position="128"/>
    </location>
</feature>
<dbReference type="EMBL" id="FNBW01000005">
    <property type="protein sequence ID" value="SDF62289.1"/>
    <property type="molecule type" value="Genomic_DNA"/>
</dbReference>
<organism evidence="8 9">
    <name type="scientific">Thalassobaculum litoreum DSM 18839</name>
    <dbReference type="NCBI Taxonomy" id="1123362"/>
    <lineage>
        <taxon>Bacteria</taxon>
        <taxon>Pseudomonadati</taxon>
        <taxon>Pseudomonadota</taxon>
        <taxon>Alphaproteobacteria</taxon>
        <taxon>Rhodospirillales</taxon>
        <taxon>Thalassobaculaceae</taxon>
        <taxon>Thalassobaculum</taxon>
    </lineage>
</organism>
<dbReference type="InterPro" id="IPR001789">
    <property type="entry name" value="Sig_transdc_resp-reg_receiver"/>
</dbReference>
<dbReference type="Proteomes" id="UP000198615">
    <property type="component" value="Unassembled WGS sequence"/>
</dbReference>
<evidence type="ECO:0000313" key="9">
    <source>
        <dbReference type="Proteomes" id="UP000198615"/>
    </source>
</evidence>
<keyword evidence="9" id="KW-1185">Reference proteome</keyword>
<sequence length="161" mass="18258">MPIERQILLLEDDLIQTMLFRAAVDGVLGAVMNFTDVSDAFTIMQRSRIDLCVVDLGIFTHPGVFHEEGGNRFITQVRRDVSRTTPIIVATSGRKPESLIASFRAGADDYVLKDEGLNKVIDRIRIWISELPIQEHQLDAKRARILKFLENAQKNKLDLPE</sequence>
<dbReference type="PANTHER" id="PTHR48111:SF1">
    <property type="entry name" value="TWO-COMPONENT RESPONSE REGULATOR ORR33"/>
    <property type="match status" value="1"/>
</dbReference>
<keyword evidence="4" id="KW-0238">DNA-binding</keyword>
<proteinExistence type="predicted"/>
<dbReference type="PANTHER" id="PTHR48111">
    <property type="entry name" value="REGULATOR OF RPOS"/>
    <property type="match status" value="1"/>
</dbReference>
<evidence type="ECO:0000256" key="3">
    <source>
        <dbReference type="ARBA" id="ARBA00023015"/>
    </source>
</evidence>
<dbReference type="GO" id="GO:0000976">
    <property type="term" value="F:transcription cis-regulatory region binding"/>
    <property type="evidence" value="ECO:0007669"/>
    <property type="project" value="TreeGrafter"/>
</dbReference>
<dbReference type="Pfam" id="PF00072">
    <property type="entry name" value="Response_reg"/>
    <property type="match status" value="1"/>
</dbReference>
<keyword evidence="2" id="KW-0902">Two-component regulatory system</keyword>
<dbReference type="InterPro" id="IPR011006">
    <property type="entry name" value="CheY-like_superfamily"/>
</dbReference>
<dbReference type="RefSeq" id="WP_028792819.1">
    <property type="nucleotide sequence ID" value="NZ_FNBW01000005.1"/>
</dbReference>
<evidence type="ECO:0000256" key="5">
    <source>
        <dbReference type="ARBA" id="ARBA00023163"/>
    </source>
</evidence>
<dbReference type="GO" id="GO:0000156">
    <property type="term" value="F:phosphorelay response regulator activity"/>
    <property type="evidence" value="ECO:0007669"/>
    <property type="project" value="TreeGrafter"/>
</dbReference>
<name>A0A8G2BHH6_9PROT</name>